<dbReference type="AlphaFoldDB" id="A0A6B0UIN6"/>
<name>A0A6B0UIN6_IXORI</name>
<organism evidence="1">
    <name type="scientific">Ixodes ricinus</name>
    <name type="common">Common tick</name>
    <name type="synonym">Acarus ricinus</name>
    <dbReference type="NCBI Taxonomy" id="34613"/>
    <lineage>
        <taxon>Eukaryota</taxon>
        <taxon>Metazoa</taxon>
        <taxon>Ecdysozoa</taxon>
        <taxon>Arthropoda</taxon>
        <taxon>Chelicerata</taxon>
        <taxon>Arachnida</taxon>
        <taxon>Acari</taxon>
        <taxon>Parasitiformes</taxon>
        <taxon>Ixodida</taxon>
        <taxon>Ixodoidea</taxon>
        <taxon>Ixodidae</taxon>
        <taxon>Ixodinae</taxon>
        <taxon>Ixodes</taxon>
    </lineage>
</organism>
<sequence>MQHLDKVLCFVIQLVFCGGLHARWLRRNHSLKSSSDQSGKMLLLLYCFSSQISNICSKDYYTFIKFLAEKRVYHNDCRLRTNPHLSSEQNYNLGGVQCMLQKRCGG</sequence>
<dbReference type="EMBL" id="GIFC01007140">
    <property type="protein sequence ID" value="MXU89223.1"/>
    <property type="molecule type" value="Transcribed_RNA"/>
</dbReference>
<reference evidence="1" key="1">
    <citation type="submission" date="2019-12" db="EMBL/GenBank/DDBJ databases">
        <title>An insight into the sialome of adult female Ixodes ricinus ticks feeding for 6 days.</title>
        <authorList>
            <person name="Perner J."/>
            <person name="Ribeiro J.M.C."/>
        </authorList>
    </citation>
    <scope>NUCLEOTIDE SEQUENCE</scope>
    <source>
        <strain evidence="1">Semi-engorged</strain>
        <tissue evidence="1">Salivary glands</tissue>
    </source>
</reference>
<accession>A0A6B0UIN6</accession>
<protein>
    <submittedName>
        <fullName evidence="1">Putative secreted protein</fullName>
    </submittedName>
</protein>
<proteinExistence type="predicted"/>
<evidence type="ECO:0000313" key="1">
    <source>
        <dbReference type="EMBL" id="MXU89223.1"/>
    </source>
</evidence>